<feature type="chain" id="PRO_5047396902" evidence="10">
    <location>
        <begin position="17"/>
        <end position="1284"/>
    </location>
</feature>
<dbReference type="PROSITE" id="PS50893">
    <property type="entry name" value="ABC_TRANSPORTER_2"/>
    <property type="match status" value="2"/>
</dbReference>
<dbReference type="Proteomes" id="UP001497522">
    <property type="component" value="Chromosome 16"/>
</dbReference>
<keyword evidence="5" id="KW-0547">Nucleotide-binding</keyword>
<dbReference type="InterPro" id="IPR027417">
    <property type="entry name" value="P-loop_NTPase"/>
</dbReference>
<dbReference type="InterPro" id="IPR017871">
    <property type="entry name" value="ABC_transporter-like_CS"/>
</dbReference>
<keyword evidence="14" id="KW-1185">Reference proteome</keyword>
<feature type="transmembrane region" description="Helical" evidence="9">
    <location>
        <begin position="175"/>
        <end position="197"/>
    </location>
</feature>
<dbReference type="Pfam" id="PF00664">
    <property type="entry name" value="ABC_membrane"/>
    <property type="match status" value="2"/>
</dbReference>
<comment type="similarity">
    <text evidence="2">Belongs to the ABC transporter superfamily. ABCC family. Conjugate transporter (TC 3.A.1.208) subfamily.</text>
</comment>
<dbReference type="InterPro" id="IPR044746">
    <property type="entry name" value="ABCC_6TM_D1"/>
</dbReference>
<dbReference type="CDD" id="cd18580">
    <property type="entry name" value="ABC_6TM_ABCC_D2"/>
    <property type="match status" value="1"/>
</dbReference>
<dbReference type="Gene3D" id="3.40.50.300">
    <property type="entry name" value="P-loop containing nucleotide triphosphate hydrolases"/>
    <property type="match status" value="2"/>
</dbReference>
<proteinExistence type="inferred from homology"/>
<dbReference type="InterPro" id="IPR003439">
    <property type="entry name" value="ABC_transporter-like_ATP-bd"/>
</dbReference>
<feature type="transmembrane region" description="Helical" evidence="9">
    <location>
        <begin position="257"/>
        <end position="281"/>
    </location>
</feature>
<evidence type="ECO:0000256" key="4">
    <source>
        <dbReference type="ARBA" id="ARBA00022692"/>
    </source>
</evidence>
<dbReference type="Gene3D" id="1.20.1560.10">
    <property type="entry name" value="ABC transporter type 1, transmembrane domain"/>
    <property type="match status" value="2"/>
</dbReference>
<comment type="subcellular location">
    <subcellularLocation>
        <location evidence="1">Membrane</location>
        <topology evidence="1">Multi-pass membrane protein</topology>
    </subcellularLocation>
</comment>
<keyword evidence="4 9" id="KW-0812">Transmembrane</keyword>
<feature type="transmembrane region" description="Helical" evidence="9">
    <location>
        <begin position="774"/>
        <end position="795"/>
    </location>
</feature>
<feature type="transmembrane region" description="Helical" evidence="9">
    <location>
        <begin position="654"/>
        <end position="674"/>
    </location>
</feature>
<accession>A0ABP1AV52</accession>
<feature type="transmembrane region" description="Helical" evidence="9">
    <location>
        <begin position="801"/>
        <end position="820"/>
    </location>
</feature>
<gene>
    <name evidence="13" type="ORF">CSSPJE1EN2_LOCUS9170</name>
</gene>
<dbReference type="EMBL" id="OZ023717">
    <property type="protein sequence ID" value="CAK9866175.1"/>
    <property type="molecule type" value="Genomic_DNA"/>
</dbReference>
<dbReference type="CDD" id="cd03244">
    <property type="entry name" value="ABCC_MRP_domain2"/>
    <property type="match status" value="1"/>
</dbReference>
<keyword evidence="6" id="KW-0067">ATP-binding</keyword>
<feature type="domain" description="ABC transmembrane type-1" evidence="12">
    <location>
        <begin position="666"/>
        <end position="944"/>
    </location>
</feature>
<evidence type="ECO:0000256" key="10">
    <source>
        <dbReference type="SAM" id="SignalP"/>
    </source>
</evidence>
<dbReference type="CDD" id="cd03250">
    <property type="entry name" value="ABCC_MRP_domain1"/>
    <property type="match status" value="1"/>
</dbReference>
<evidence type="ECO:0000259" key="12">
    <source>
        <dbReference type="PROSITE" id="PS50929"/>
    </source>
</evidence>
<keyword evidence="8 9" id="KW-0472">Membrane</keyword>
<evidence type="ECO:0000256" key="8">
    <source>
        <dbReference type="ARBA" id="ARBA00023136"/>
    </source>
</evidence>
<keyword evidence="7 9" id="KW-1133">Transmembrane helix</keyword>
<dbReference type="CDD" id="cd18579">
    <property type="entry name" value="ABC_6TM_ABCC_D1"/>
    <property type="match status" value="1"/>
</dbReference>
<feature type="transmembrane region" description="Helical" evidence="9">
    <location>
        <begin position="76"/>
        <end position="98"/>
    </location>
</feature>
<dbReference type="InterPro" id="IPR011527">
    <property type="entry name" value="ABC1_TM_dom"/>
</dbReference>
<evidence type="ECO:0000313" key="14">
    <source>
        <dbReference type="Proteomes" id="UP001497522"/>
    </source>
</evidence>
<feature type="transmembrane region" description="Helical" evidence="9">
    <location>
        <begin position="293"/>
        <end position="318"/>
    </location>
</feature>
<reference evidence="13" key="1">
    <citation type="submission" date="2024-03" db="EMBL/GenBank/DDBJ databases">
        <authorList>
            <consortium name="ELIXIR-Norway"/>
            <consortium name="Elixir Norway"/>
        </authorList>
    </citation>
    <scope>NUCLEOTIDE SEQUENCE</scope>
</reference>
<evidence type="ECO:0000256" key="1">
    <source>
        <dbReference type="ARBA" id="ARBA00004141"/>
    </source>
</evidence>
<dbReference type="InterPro" id="IPR050173">
    <property type="entry name" value="ABC_transporter_C-like"/>
</dbReference>
<organism evidence="13 14">
    <name type="scientific">Sphagnum jensenii</name>
    <dbReference type="NCBI Taxonomy" id="128206"/>
    <lineage>
        <taxon>Eukaryota</taxon>
        <taxon>Viridiplantae</taxon>
        <taxon>Streptophyta</taxon>
        <taxon>Embryophyta</taxon>
        <taxon>Bryophyta</taxon>
        <taxon>Sphagnophytina</taxon>
        <taxon>Sphagnopsida</taxon>
        <taxon>Sphagnales</taxon>
        <taxon>Sphagnaceae</taxon>
        <taxon>Sphagnum</taxon>
    </lineage>
</organism>
<feature type="transmembrane region" description="Helical" evidence="9">
    <location>
        <begin position="701"/>
        <end position="726"/>
    </location>
</feature>
<dbReference type="SUPFAM" id="SSF52540">
    <property type="entry name" value="P-loop containing nucleoside triphosphate hydrolases"/>
    <property type="match status" value="2"/>
</dbReference>
<dbReference type="PANTHER" id="PTHR24223">
    <property type="entry name" value="ATP-BINDING CASSETTE SUB-FAMILY C"/>
    <property type="match status" value="1"/>
</dbReference>
<evidence type="ECO:0000256" key="3">
    <source>
        <dbReference type="ARBA" id="ARBA00022448"/>
    </source>
</evidence>
<dbReference type="InterPro" id="IPR036640">
    <property type="entry name" value="ABC1_TM_sf"/>
</dbReference>
<feature type="transmembrane region" description="Helical" evidence="9">
    <location>
        <begin position="890"/>
        <end position="910"/>
    </location>
</feature>
<dbReference type="SMART" id="SM00382">
    <property type="entry name" value="AAA"/>
    <property type="match status" value="2"/>
</dbReference>
<dbReference type="SUPFAM" id="SSF90123">
    <property type="entry name" value="ABC transporter transmembrane region"/>
    <property type="match status" value="2"/>
</dbReference>
<evidence type="ECO:0000256" key="2">
    <source>
        <dbReference type="ARBA" id="ARBA00009726"/>
    </source>
</evidence>
<evidence type="ECO:0000256" key="9">
    <source>
        <dbReference type="SAM" id="Phobius"/>
    </source>
</evidence>
<feature type="domain" description="ABC transporter" evidence="11">
    <location>
        <begin position="351"/>
        <end position="575"/>
    </location>
</feature>
<feature type="signal peptide" evidence="10">
    <location>
        <begin position="1"/>
        <end position="16"/>
    </location>
</feature>
<name>A0ABP1AV52_9BRYO</name>
<evidence type="ECO:0000256" key="5">
    <source>
        <dbReference type="ARBA" id="ARBA00022741"/>
    </source>
</evidence>
<dbReference type="InterPro" id="IPR044726">
    <property type="entry name" value="ABCC_6TM_D2"/>
</dbReference>
<dbReference type="PROSITE" id="PS50929">
    <property type="entry name" value="ABC_TM1F"/>
    <property type="match status" value="2"/>
</dbReference>
<feature type="transmembrane region" description="Helical" evidence="9">
    <location>
        <begin position="916"/>
        <end position="936"/>
    </location>
</feature>
<feature type="domain" description="ABC transporter" evidence="11">
    <location>
        <begin position="985"/>
        <end position="1219"/>
    </location>
</feature>
<evidence type="ECO:0000259" key="11">
    <source>
        <dbReference type="PROSITE" id="PS50893"/>
    </source>
</evidence>
<dbReference type="PANTHER" id="PTHR24223:SF456">
    <property type="entry name" value="MULTIDRUG RESISTANCE-ASSOCIATED PROTEIN LETHAL(2)03659"/>
    <property type="match status" value="1"/>
</dbReference>
<feature type="transmembrane region" description="Helical" evidence="9">
    <location>
        <begin position="39"/>
        <end position="64"/>
    </location>
</feature>
<dbReference type="InterPro" id="IPR003593">
    <property type="entry name" value="AAA+_ATPase"/>
</dbReference>
<evidence type="ECO:0000256" key="7">
    <source>
        <dbReference type="ARBA" id="ARBA00022989"/>
    </source>
</evidence>
<protein>
    <submittedName>
        <fullName evidence="13">Uncharacterized protein</fullName>
    </submittedName>
</protein>
<feature type="domain" description="ABC transmembrane type-1" evidence="12">
    <location>
        <begin position="40"/>
        <end position="319"/>
    </location>
</feature>
<sequence length="1284" mass="142491">MSLLLFFASFISSISQYWWPAQTTHPFPLIIPRSLGARFWLGGLFKIGSDAAQFVGPVFLSFLLEAMQNREPVWKGYMYATCIFVGLMLGVLCEGHYFQNVLRVGFRIRSTLVAAVFRKSLCLTQAGHKAFTAGKITNIMTTDVDALQQICQHAHALWSAPIRIVVAISILYRQLGIASVFASIVLLGMFPVQAYIIRWLRNLRKGGLQLTDKRIGLMNEFLSAMDIVKCYAWEKSVKAKVLNVRDDEISWFRKAQLLAAVNSFFVNAVPVLVTVVAFGSYTMLGGILTPAKAFTSLSLFAVLRFPLFMFPTLVTAAINANVSLKRLQELLLAEEHMLQENPPLESGVPAISIKNGTFSWEPNAGHPTLSNINLEIEVGSLVAIVGSTGEGKTSIVSAFLGEIPAISGSQATLRGKVAYVPQVSWIFNATVRDNILFGSSYDPDRYNRAIHASALRQDLTLFPSGDLTEIGERGVNISGGQKQRVSIARAIYANADVFLFDDPLSALDMHVAHEVFDRCLRQELRGKTRVLVTNQLHFLSHVDKIVLVHQGEIKEQGTYDELLISGSLFKELMEKAGMTENTVSEDADARAETKDVDGAMERDMEIELAPSLKLRLSSKNDAKERVKEKSSKALLIKEEERETGLISCKVLSRYMMALGGAWVIGVLFLCYVMVEVMRLSTSGWLSIWTDRTRPKSHGPLYYLYVYAVLSFCQIFITLGNSLWLVFSSLAAAQRLHNGMLEAMLRAPMSFFHSNPIGRIINRFAKDMGDIDQDVAVSAGMVLTSIFQLISTFLLIGFVNTISLWAILPLLVAFYYAYVYFQSTAREVKRLDSITRSPVYAQFGEALNGLASIRAYKVYDRIAKMNGNTMDTNSRFTLVNISSYRWLSMRLQFLGALMIWIVGTLAVLGNAKASDPAAFAPLMGLLLSYAFSITQLMTNALRLASTAENSLNAVERVGNYMDVTPEAPLVIEDHRPPPGWPSAGVIEFKNVVMRYRPELPPVLHGLSVEIRSMEKVGIVGRTGAGKSSMINTLFRIVEVEQGHILIDGLDIGKMGLSDLRENLGIIPQTPVLFSGSIRFNLDPFSEHSDADLWESLDHAHLKDVVQRNSLGLEAEVSEGGENYSVGQRQLLSLARALLRKSKVLVLDEATAAVDVGTDALIQKTVREEFKPYTMLTIAHRLNTIIDSDRILVLDAGRVIEMDTPQQLLLKQDGIFSSMVQSTGTANSQYLYQIVMSNFDTEIEKEVCNGHEENMASDDSHDHEQKVVPKGWMIHETALVKTQKGP</sequence>
<evidence type="ECO:0000313" key="13">
    <source>
        <dbReference type="EMBL" id="CAK9866175.1"/>
    </source>
</evidence>
<dbReference type="Pfam" id="PF00005">
    <property type="entry name" value="ABC_tran"/>
    <property type="match status" value="2"/>
</dbReference>
<dbReference type="PROSITE" id="PS00211">
    <property type="entry name" value="ABC_TRANSPORTER_1"/>
    <property type="match status" value="2"/>
</dbReference>
<keyword evidence="3" id="KW-0813">Transport</keyword>
<evidence type="ECO:0000256" key="6">
    <source>
        <dbReference type="ARBA" id="ARBA00022840"/>
    </source>
</evidence>
<keyword evidence="10" id="KW-0732">Signal</keyword>